<dbReference type="SUPFAM" id="SSF50331">
    <property type="entry name" value="MOP-like"/>
    <property type="match status" value="1"/>
</dbReference>
<dbReference type="InterPro" id="IPR003439">
    <property type="entry name" value="ABC_transporter-like_ATP-bd"/>
</dbReference>
<dbReference type="OrthoDB" id="9802264at2"/>
<dbReference type="Proteomes" id="UP000006094">
    <property type="component" value="Chromosome"/>
</dbReference>
<evidence type="ECO:0000313" key="5">
    <source>
        <dbReference type="EMBL" id="AFS78063.1"/>
    </source>
</evidence>
<sequence length="344" mass="38941">MIRLENVNKSLGDFKLKNVNISLKDGEYFVILGPTGTGKTVILETIAGMYVPDSGSIYFNDTLINNVLPEDRSVGFVYQDYGLFPHLSAKENIVYGLNSRKFSKEYRLSFLESISKTLKISHLLEKDISTLSGGEKQRIAFARAIAIKPNILLLDEPMSALDPNTKEELMYELKEIHKNLGTTSIHVTHDFREALYLADRIGVLFSGEFIQIGTPEEIFFKPSSLKVSNFIGLENIFPCDIKDNIAYLSNDLSLQINYSKSINCHITVFPNDISISKNIIENRDNVFKGYIKEIIANPFYLKVYVDIGIDICIVCLNDNYNNLNFCRNDEVWVGFDKSAINILT</sequence>
<evidence type="ECO:0000256" key="2">
    <source>
        <dbReference type="ARBA" id="ARBA00022741"/>
    </source>
</evidence>
<protein>
    <submittedName>
        <fullName evidence="5">Molybdate ABC transporter ATP-binding protein ModC</fullName>
        <ecNumber evidence="5">3.6.3.30</ecNumber>
    </submittedName>
</protein>
<evidence type="ECO:0000256" key="3">
    <source>
        <dbReference type="ARBA" id="ARBA00022840"/>
    </source>
</evidence>
<dbReference type="SUPFAM" id="SSF52540">
    <property type="entry name" value="P-loop containing nucleoside triphosphate hydrolases"/>
    <property type="match status" value="1"/>
</dbReference>
<dbReference type="KEGG" id="cad:Curi_c10490"/>
<keyword evidence="6" id="KW-1185">Reference proteome</keyword>
<dbReference type="InterPro" id="IPR003593">
    <property type="entry name" value="AAA+_ATPase"/>
</dbReference>
<dbReference type="InterPro" id="IPR008995">
    <property type="entry name" value="Mo/tungstate-bd_C_term_dom"/>
</dbReference>
<keyword evidence="5" id="KW-0378">Hydrolase</keyword>
<dbReference type="EMBL" id="CP003326">
    <property type="protein sequence ID" value="AFS78063.1"/>
    <property type="molecule type" value="Genomic_DNA"/>
</dbReference>
<organism evidence="5 6">
    <name type="scientific">Gottschalkia acidurici (strain ATCC 7906 / DSM 604 / BCRC 14475 / CIP 104303 / KCTC 5404 / NCIMB 10678 / 9a)</name>
    <name type="common">Clostridium acidurici</name>
    <dbReference type="NCBI Taxonomy" id="1128398"/>
    <lineage>
        <taxon>Bacteria</taxon>
        <taxon>Bacillati</taxon>
        <taxon>Bacillota</taxon>
        <taxon>Tissierellia</taxon>
        <taxon>Tissierellales</taxon>
        <taxon>Gottschalkiaceae</taxon>
        <taxon>Gottschalkia</taxon>
    </lineage>
</organism>
<dbReference type="InterPro" id="IPR027417">
    <property type="entry name" value="P-loop_NTPase"/>
</dbReference>
<dbReference type="Pfam" id="PF00005">
    <property type="entry name" value="ABC_tran"/>
    <property type="match status" value="1"/>
</dbReference>
<dbReference type="PROSITE" id="PS00211">
    <property type="entry name" value="ABC_TRANSPORTER_1"/>
    <property type="match status" value="1"/>
</dbReference>
<dbReference type="InterPro" id="IPR050093">
    <property type="entry name" value="ABC_SmlMolc_Importer"/>
</dbReference>
<keyword evidence="1" id="KW-0813">Transport</keyword>
<evidence type="ECO:0000313" key="6">
    <source>
        <dbReference type="Proteomes" id="UP000006094"/>
    </source>
</evidence>
<dbReference type="RefSeq" id="WP_014967200.1">
    <property type="nucleotide sequence ID" value="NC_018664.1"/>
</dbReference>
<evidence type="ECO:0000256" key="1">
    <source>
        <dbReference type="ARBA" id="ARBA00022448"/>
    </source>
</evidence>
<proteinExistence type="predicted"/>
<evidence type="ECO:0000259" key="4">
    <source>
        <dbReference type="PROSITE" id="PS50893"/>
    </source>
</evidence>
<dbReference type="AlphaFoldDB" id="K0AVZ5"/>
<dbReference type="PANTHER" id="PTHR42781">
    <property type="entry name" value="SPERMIDINE/PUTRESCINE IMPORT ATP-BINDING PROTEIN POTA"/>
    <property type="match status" value="1"/>
</dbReference>
<accession>K0AVZ5</accession>
<dbReference type="GO" id="GO:0016887">
    <property type="term" value="F:ATP hydrolysis activity"/>
    <property type="evidence" value="ECO:0007669"/>
    <property type="project" value="InterPro"/>
</dbReference>
<dbReference type="InterPro" id="IPR017871">
    <property type="entry name" value="ABC_transporter-like_CS"/>
</dbReference>
<feature type="domain" description="ABC transporter" evidence="4">
    <location>
        <begin position="2"/>
        <end position="231"/>
    </location>
</feature>
<keyword evidence="3 5" id="KW-0067">ATP-binding</keyword>
<dbReference type="eggNOG" id="COG3842">
    <property type="taxonomic scope" value="Bacteria"/>
</dbReference>
<dbReference type="GO" id="GO:0005524">
    <property type="term" value="F:ATP binding"/>
    <property type="evidence" value="ECO:0007669"/>
    <property type="project" value="UniProtKB-KW"/>
</dbReference>
<gene>
    <name evidence="5" type="primary">modC</name>
    <name evidence="5" type="ordered locus">Curi_c10490</name>
</gene>
<dbReference type="PROSITE" id="PS50893">
    <property type="entry name" value="ABC_TRANSPORTER_2"/>
    <property type="match status" value="1"/>
</dbReference>
<reference evidence="5 6" key="1">
    <citation type="journal article" date="2012" name="PLoS ONE">
        <title>The purine-utilizing bacterium Clostridium acidurici 9a: a genome-guided metabolic reconsideration.</title>
        <authorList>
            <person name="Hartwich K."/>
            <person name="Poehlein A."/>
            <person name="Daniel R."/>
        </authorList>
    </citation>
    <scope>NUCLEOTIDE SEQUENCE [LARGE SCALE GENOMIC DNA]</scope>
    <source>
        <strain evidence="6">ATCC 7906 / DSM 604 / BCRC 14475 / CIP 104303 / KCTC 5404 / NCIMB 10678 / 9a</strain>
    </source>
</reference>
<dbReference type="Gene3D" id="3.40.50.300">
    <property type="entry name" value="P-loop containing nucleotide triphosphate hydrolases"/>
    <property type="match status" value="1"/>
</dbReference>
<dbReference type="SMART" id="SM00382">
    <property type="entry name" value="AAA"/>
    <property type="match status" value="1"/>
</dbReference>
<dbReference type="HOGENOM" id="CLU_000604_1_1_9"/>
<keyword evidence="2" id="KW-0547">Nucleotide-binding</keyword>
<dbReference type="EC" id="3.6.3.30" evidence="5"/>
<dbReference type="STRING" id="1128398.Curi_c10490"/>
<name>K0AVZ5_GOTA9</name>
<dbReference type="PATRIC" id="fig|1128398.3.peg.1051"/>
<dbReference type="PANTHER" id="PTHR42781:SF4">
    <property type="entry name" value="SPERMIDINE_PUTRESCINE IMPORT ATP-BINDING PROTEIN POTA"/>
    <property type="match status" value="1"/>
</dbReference>